<dbReference type="PRINTS" id="PR00081">
    <property type="entry name" value="GDHRDH"/>
</dbReference>
<dbReference type="AlphaFoldDB" id="A0A1D2AFP7"/>
<organism evidence="5">
    <name type="scientific">Auxenochlorella protothecoides</name>
    <name type="common">Green microalga</name>
    <name type="synonym">Chlorella protothecoides</name>
    <dbReference type="NCBI Taxonomy" id="3075"/>
    <lineage>
        <taxon>Eukaryota</taxon>
        <taxon>Viridiplantae</taxon>
        <taxon>Chlorophyta</taxon>
        <taxon>core chlorophytes</taxon>
        <taxon>Trebouxiophyceae</taxon>
        <taxon>Chlorellales</taxon>
        <taxon>Chlorellaceae</taxon>
        <taxon>Auxenochlorella</taxon>
    </lineage>
</organism>
<comment type="similarity">
    <text evidence="1 3">Belongs to the short-chain dehydrogenases/reductases (SDR) family.</text>
</comment>
<dbReference type="InterPro" id="IPR036291">
    <property type="entry name" value="NAD(P)-bd_dom_sf"/>
</dbReference>
<evidence type="ECO:0000256" key="1">
    <source>
        <dbReference type="ARBA" id="ARBA00006484"/>
    </source>
</evidence>
<dbReference type="GO" id="GO:0016491">
    <property type="term" value="F:oxidoreductase activity"/>
    <property type="evidence" value="ECO:0007669"/>
    <property type="project" value="UniProtKB-KW"/>
</dbReference>
<evidence type="ECO:0000313" key="5">
    <source>
        <dbReference type="EMBL" id="JAT78019.1"/>
    </source>
</evidence>
<name>A0A1D2AFP7_AUXPR</name>
<dbReference type="PANTHER" id="PTHR44169">
    <property type="entry name" value="NADPH-DEPENDENT 1-ACYLDIHYDROXYACETONE PHOSPHATE REDUCTASE"/>
    <property type="match status" value="1"/>
</dbReference>
<proteinExistence type="inferred from homology"/>
<sequence length="375" mass="39516">FIQKLRENHNVLLRASEQPTDVGFSWLPLKCSTRSPRSLPVHLFRGTLASQAAYPPWLPQRILSNPCLHIFMVEIASSSQDSLLAKVVLVTGCSSGLGQALATCLHSQTTPDGRTLYKVYATARRLKTLEPLADLGISTLALDVGSEASVKEAVATVLSQEERLDVLVNNAGISKFGPLAEQPLSEVTAVFDTNVMGVLRMTQAVVPSMAARGGGLVVNIGSVSAWLATPYAGAYSASKAALHALSDSLRLELRPFNIQVTTVTAGAITSSFSNNAEAGQSGERYERPGSLYRAHAPSIRARARMSQNSKGVQPASQVAARIAGVINAATAPGAKPPPAWFLAAGGALKLWVLGLLQKVLGRALDSTIAGQFGLA</sequence>
<dbReference type="InterPro" id="IPR057326">
    <property type="entry name" value="KR_dom"/>
</dbReference>
<gene>
    <name evidence="5" type="ORF">g.553</name>
</gene>
<dbReference type="PROSITE" id="PS00061">
    <property type="entry name" value="ADH_SHORT"/>
    <property type="match status" value="1"/>
</dbReference>
<dbReference type="EMBL" id="GDKF01000603">
    <property type="protein sequence ID" value="JAT78019.1"/>
    <property type="molecule type" value="Transcribed_RNA"/>
</dbReference>
<feature type="domain" description="Ketoreductase" evidence="4">
    <location>
        <begin position="86"/>
        <end position="271"/>
    </location>
</feature>
<dbReference type="Gene3D" id="3.40.50.720">
    <property type="entry name" value="NAD(P)-binding Rossmann-like Domain"/>
    <property type="match status" value="1"/>
</dbReference>
<keyword evidence="2" id="KW-0560">Oxidoreductase</keyword>
<reference evidence="5" key="1">
    <citation type="submission" date="2015-08" db="EMBL/GenBank/DDBJ databases">
        <authorList>
            <person name="Babu N.S."/>
            <person name="Beckwith C.J."/>
            <person name="Beseler K.G."/>
            <person name="Brison A."/>
            <person name="Carone J.V."/>
            <person name="Caskin T.P."/>
            <person name="Diamond M."/>
            <person name="Durham M.E."/>
            <person name="Foxe J.M."/>
            <person name="Go M."/>
            <person name="Henderson B.A."/>
            <person name="Jones I.B."/>
            <person name="McGettigan J.A."/>
            <person name="Micheletti S.J."/>
            <person name="Nasrallah M.E."/>
            <person name="Ortiz D."/>
            <person name="Piller C.R."/>
            <person name="Privatt S.R."/>
            <person name="Schneider S.L."/>
            <person name="Sharp S."/>
            <person name="Smith T.C."/>
            <person name="Stanton J.D."/>
            <person name="Ullery H.E."/>
            <person name="Wilson R.J."/>
            <person name="Serrano M.G."/>
            <person name="Buck G."/>
            <person name="Lee V."/>
            <person name="Wang Y."/>
            <person name="Carvalho R."/>
            <person name="Voegtly L."/>
            <person name="Shi R."/>
            <person name="Duckworth R."/>
            <person name="Johnson A."/>
            <person name="Loviza R."/>
            <person name="Walstead R."/>
            <person name="Shah Z."/>
            <person name="Kiflezghi M."/>
            <person name="Wade K."/>
            <person name="Ball S.L."/>
            <person name="Bradley K.W."/>
            <person name="Asai D.J."/>
            <person name="Bowman C.A."/>
            <person name="Russell D.A."/>
            <person name="Pope W.H."/>
            <person name="Jacobs-Sera D."/>
            <person name="Hendrix R.W."/>
            <person name="Hatfull G.F."/>
        </authorList>
    </citation>
    <scope>NUCLEOTIDE SEQUENCE</scope>
</reference>
<dbReference type="InterPro" id="IPR020904">
    <property type="entry name" value="Sc_DH/Rdtase_CS"/>
</dbReference>
<dbReference type="PANTHER" id="PTHR44169:SF6">
    <property type="entry name" value="NADPH-DEPENDENT 1-ACYLDIHYDROXYACETONE PHOSPHATE REDUCTASE"/>
    <property type="match status" value="1"/>
</dbReference>
<dbReference type="PRINTS" id="PR00080">
    <property type="entry name" value="SDRFAMILY"/>
</dbReference>
<accession>A0A1D2AFP7</accession>
<protein>
    <recommendedName>
        <fullName evidence="4">Ketoreductase domain-containing protein</fullName>
    </recommendedName>
</protein>
<evidence type="ECO:0000256" key="2">
    <source>
        <dbReference type="ARBA" id="ARBA00023002"/>
    </source>
</evidence>
<dbReference type="InterPro" id="IPR002347">
    <property type="entry name" value="SDR_fam"/>
</dbReference>
<dbReference type="SMART" id="SM00822">
    <property type="entry name" value="PKS_KR"/>
    <property type="match status" value="1"/>
</dbReference>
<feature type="non-terminal residue" evidence="5">
    <location>
        <position position="1"/>
    </location>
</feature>
<dbReference type="Pfam" id="PF00106">
    <property type="entry name" value="adh_short"/>
    <property type="match status" value="1"/>
</dbReference>
<evidence type="ECO:0000259" key="4">
    <source>
        <dbReference type="SMART" id="SM00822"/>
    </source>
</evidence>
<dbReference type="CDD" id="cd05374">
    <property type="entry name" value="17beta-HSD-like_SDR_c"/>
    <property type="match status" value="1"/>
</dbReference>
<dbReference type="SUPFAM" id="SSF51735">
    <property type="entry name" value="NAD(P)-binding Rossmann-fold domains"/>
    <property type="match status" value="1"/>
</dbReference>
<evidence type="ECO:0000256" key="3">
    <source>
        <dbReference type="RuleBase" id="RU000363"/>
    </source>
</evidence>